<protein>
    <submittedName>
        <fullName evidence="1">Uncharacterized protein</fullName>
    </submittedName>
</protein>
<dbReference type="AlphaFoldDB" id="A0A8X6MSS0"/>
<name>A0A8X6MSS0_NEPPI</name>
<dbReference type="Proteomes" id="UP000887013">
    <property type="component" value="Unassembled WGS sequence"/>
</dbReference>
<organism evidence="1 2">
    <name type="scientific">Nephila pilipes</name>
    <name type="common">Giant wood spider</name>
    <name type="synonym">Nephila maculata</name>
    <dbReference type="NCBI Taxonomy" id="299642"/>
    <lineage>
        <taxon>Eukaryota</taxon>
        <taxon>Metazoa</taxon>
        <taxon>Ecdysozoa</taxon>
        <taxon>Arthropoda</taxon>
        <taxon>Chelicerata</taxon>
        <taxon>Arachnida</taxon>
        <taxon>Araneae</taxon>
        <taxon>Araneomorphae</taxon>
        <taxon>Entelegynae</taxon>
        <taxon>Araneoidea</taxon>
        <taxon>Nephilidae</taxon>
        <taxon>Nephila</taxon>
    </lineage>
</organism>
<comment type="caution">
    <text evidence="1">The sequence shown here is derived from an EMBL/GenBank/DDBJ whole genome shotgun (WGS) entry which is preliminary data.</text>
</comment>
<accession>A0A8X6MSS0</accession>
<evidence type="ECO:0000313" key="1">
    <source>
        <dbReference type="EMBL" id="GFS75759.1"/>
    </source>
</evidence>
<proteinExistence type="predicted"/>
<sequence length="100" mass="11687">MLYQRSKIQRHVISALEIFSLIMDWFAHLHTVVVAPLPPLCRNRMTNDSTNDSNEWLSKFRDYMQQLHPVPAACHAVQHTFMSSQVPDANYVYDRQDTVL</sequence>
<evidence type="ECO:0000313" key="2">
    <source>
        <dbReference type="Proteomes" id="UP000887013"/>
    </source>
</evidence>
<keyword evidence="2" id="KW-1185">Reference proteome</keyword>
<reference evidence="1" key="1">
    <citation type="submission" date="2020-08" db="EMBL/GenBank/DDBJ databases">
        <title>Multicomponent nature underlies the extraordinary mechanical properties of spider dragline silk.</title>
        <authorList>
            <person name="Kono N."/>
            <person name="Nakamura H."/>
            <person name="Mori M."/>
            <person name="Yoshida Y."/>
            <person name="Ohtoshi R."/>
            <person name="Malay A.D."/>
            <person name="Moran D.A.P."/>
            <person name="Tomita M."/>
            <person name="Numata K."/>
            <person name="Arakawa K."/>
        </authorList>
    </citation>
    <scope>NUCLEOTIDE SEQUENCE</scope>
</reference>
<dbReference type="EMBL" id="BMAW01096653">
    <property type="protein sequence ID" value="GFS75759.1"/>
    <property type="molecule type" value="Genomic_DNA"/>
</dbReference>
<gene>
    <name evidence="1" type="ORF">NPIL_50331</name>
</gene>